<evidence type="ECO:0000313" key="4">
    <source>
        <dbReference type="Proteomes" id="UP000466514"/>
    </source>
</evidence>
<keyword evidence="4" id="KW-1185">Reference proteome</keyword>
<feature type="compositionally biased region" description="Basic and acidic residues" evidence="1">
    <location>
        <begin position="96"/>
        <end position="112"/>
    </location>
</feature>
<dbReference type="SUPFAM" id="SSF50969">
    <property type="entry name" value="YVTN repeat-like/Quinoprotein amine dehydrogenase"/>
    <property type="match status" value="1"/>
</dbReference>
<dbReference type="InterPro" id="IPR011964">
    <property type="entry name" value="YVTN_b-propeller_repeat"/>
</dbReference>
<feature type="signal peptide" evidence="2">
    <location>
        <begin position="1"/>
        <end position="24"/>
    </location>
</feature>
<dbReference type="Gene3D" id="2.130.10.10">
    <property type="entry name" value="YVTN repeat-like/Quinoprotein amine dehydrogenase"/>
    <property type="match status" value="4"/>
</dbReference>
<dbReference type="NCBIfam" id="TIGR02276">
    <property type="entry name" value="beta_rpt_yvtn"/>
    <property type="match status" value="3"/>
</dbReference>
<dbReference type="InterPro" id="IPR051200">
    <property type="entry name" value="Host-pathogen_enzymatic-act"/>
</dbReference>
<organism evidence="3 4">
    <name type="scientific">Mycolicibacterium psychrotolerans</name>
    <dbReference type="NCBI Taxonomy" id="216929"/>
    <lineage>
        <taxon>Bacteria</taxon>
        <taxon>Bacillati</taxon>
        <taxon>Actinomycetota</taxon>
        <taxon>Actinomycetes</taxon>
        <taxon>Mycobacteriales</taxon>
        <taxon>Mycobacteriaceae</taxon>
        <taxon>Mycolicibacterium</taxon>
    </lineage>
</organism>
<dbReference type="InterPro" id="IPR011045">
    <property type="entry name" value="N2O_reductase_N"/>
</dbReference>
<proteinExistence type="predicted"/>
<feature type="chain" id="PRO_5038581217" evidence="2">
    <location>
        <begin position="25"/>
        <end position="1147"/>
    </location>
</feature>
<dbReference type="PANTHER" id="PTHR47197">
    <property type="entry name" value="PROTEIN NIRF"/>
    <property type="match status" value="1"/>
</dbReference>
<dbReference type="Proteomes" id="UP000466514">
    <property type="component" value="Chromosome"/>
</dbReference>
<dbReference type="SUPFAM" id="SSF50974">
    <property type="entry name" value="Nitrous oxide reductase, N-terminal domain"/>
    <property type="match status" value="2"/>
</dbReference>
<reference evidence="3 4" key="1">
    <citation type="journal article" date="2019" name="Emerg. Microbes Infect.">
        <title>Comprehensive subspecies identification of 175 nontuberculous mycobacteria species based on 7547 genomic profiles.</title>
        <authorList>
            <person name="Matsumoto Y."/>
            <person name="Kinjo T."/>
            <person name="Motooka D."/>
            <person name="Nabeya D."/>
            <person name="Jung N."/>
            <person name="Uechi K."/>
            <person name="Horii T."/>
            <person name="Iida T."/>
            <person name="Fujita J."/>
            <person name="Nakamura S."/>
        </authorList>
    </citation>
    <scope>NUCLEOTIDE SEQUENCE [LARGE SCALE GENOMIC DNA]</scope>
    <source>
        <strain evidence="3 4">JCM 13323</strain>
    </source>
</reference>
<dbReference type="AlphaFoldDB" id="A0A7I7M4E1"/>
<evidence type="ECO:0000256" key="2">
    <source>
        <dbReference type="SAM" id="SignalP"/>
    </source>
</evidence>
<name>A0A7I7M4E1_9MYCO</name>
<sequence>MGSARYIGRVGGLAVALGIGMALAATPGTAWANHSTSAAAETKDGSGPAGPSESAAPKKTEGTTDSSFAEPSDKDGDSAKTTDPERVGPADAESSPDDRMESDPAKDDERPKNRQRGTRRATLSVADREAGEVKAPPRRIPSLRDRAVVEAAVAQSSAPPATMVVMPTAAPTRAGVVAHQGIPVGAPDAEPSQPATLKMTMNLPTPTALGSSSSDGPAPIPVDSQLETALAAWAGRPRLSGVAPSSRSTETGQTFATALALPNSAPDVRPQPVGIPDPVTGLVTGTVIATDPDHNTLTYAVAREANGGSVVVNPQTGRYTYTPTEAARLAAGTTTTADIDCFTVSVGDGQQTSIATIQVYISPTRLDTKASIAVGSRPSAMVMTSDGRMFVANTGSNTVSVINTVTGQRIDANTSVFSRDISVGSAPSALGLSTDGKRMYVANTRSGSVTVIDTATYKRVDANTSIFSTSIAVGSSPAAMALSGTRLYVANRGSNTVSVIDTTINKMVDINANVSGNQSISVGSGPTALELSGNRLYVANRSSNTVSVIDTSTNTVIKTIAVASQPSDLAIGSNDRLYVVGNGTVSIINTGTDELASVDPKGSGTNPIPVGLSPSSVAVSPLGNLAYVANGDDSISVIDTEAFTVLRTVAIDSDPTGGHIVTISPTGTLYVSDAVDNTVRVLAITPGSTPPPDATKLAVIGNISLPGYRWGPPVLSADGSRGVITGSDGGNGVVVIDLASGTQISNIQSGSPSSTDASHSSTDGTHTLVYNIVGTPSTGFTTQVTVVDVTTGAQIGSTFELAGDGSLYGPELNWDGSRALITTRDWDPDTNFITIRAAVMNTDTGDQLGDTVIPVGEPYPMLSADRTRALIFDSVSDPTLGSVTHITAIDLDTGTHTTTTRTGAWRVPLIGTDYSPQLLDDEGSRALMVSDVPDPRNLGNPTTLVAVINTITGAQIGTTLTLHGSEWGSRLVSLDRSRALIVTNTFDGRLGINTTRLSLVDTANATQVATTTTMTGFLDGGSIWFSADLSRAVTLTLSTNVASTGTPTVQVSVVDTDTGNQVGADLTLDDNYGSVVLSADGTRALVSTGTKLAVINTATGALAGPILKGTWGISNVLSPDGRRAVTADVVFNRFTGYSTKVSVVQIG</sequence>
<accession>A0A7I7M4E1</accession>
<evidence type="ECO:0000313" key="3">
    <source>
        <dbReference type="EMBL" id="BBX67038.1"/>
    </source>
</evidence>
<keyword evidence="2" id="KW-0732">Signal</keyword>
<dbReference type="KEGG" id="mpsc:MPSYJ_04990"/>
<dbReference type="PANTHER" id="PTHR47197:SF3">
    <property type="entry name" value="DIHYDRO-HEME D1 DEHYDROGENASE"/>
    <property type="match status" value="1"/>
</dbReference>
<feature type="compositionally biased region" description="Basic and acidic residues" evidence="1">
    <location>
        <begin position="71"/>
        <end position="88"/>
    </location>
</feature>
<dbReference type="InterPro" id="IPR015943">
    <property type="entry name" value="WD40/YVTN_repeat-like_dom_sf"/>
</dbReference>
<evidence type="ECO:0000256" key="1">
    <source>
        <dbReference type="SAM" id="MobiDB-lite"/>
    </source>
</evidence>
<feature type="region of interest" description="Disordered" evidence="1">
    <location>
        <begin position="30"/>
        <end position="138"/>
    </location>
</feature>
<dbReference type="EMBL" id="AP022574">
    <property type="protein sequence ID" value="BBX67038.1"/>
    <property type="molecule type" value="Genomic_DNA"/>
</dbReference>
<gene>
    <name evidence="3" type="ORF">MPSYJ_04990</name>
</gene>
<protein>
    <submittedName>
        <fullName evidence="3">Uncharacterized protein</fullName>
    </submittedName>
</protein>
<dbReference type="InterPro" id="IPR011044">
    <property type="entry name" value="Quino_amine_DH_bsu"/>
</dbReference>